<sequence>MVFGLLFSSLPQNIFSHLDRNADNKITKDEYTDAMIKLPRMTTKEYILRKAFIQLDKDKSGYLVRSELMAALRRDTIRICIPSDDIGAVVASLREDKDGRIAYEEFLERLGIEESASFLRKIFGILDKDKSGYLSREEIVKALESEGELQMLRPRLLTLLERLDSTDFFTRDRDQKISYSELVEAWIKEDAKTDG</sequence>
<dbReference type="GO" id="GO:0005509">
    <property type="term" value="F:calcium ion binding"/>
    <property type="evidence" value="ECO:0007669"/>
    <property type="project" value="InterPro"/>
</dbReference>
<dbReference type="Pfam" id="PF13833">
    <property type="entry name" value="EF-hand_8"/>
    <property type="match status" value="1"/>
</dbReference>
<dbReference type="Pfam" id="PF13499">
    <property type="entry name" value="EF-hand_7"/>
    <property type="match status" value="2"/>
</dbReference>
<dbReference type="SMART" id="SM00054">
    <property type="entry name" value="EFh"/>
    <property type="match status" value="3"/>
</dbReference>
<gene>
    <name evidence="3" type="ORF">PoB_002643600</name>
</gene>
<evidence type="ECO:0000313" key="3">
    <source>
        <dbReference type="EMBL" id="GFN99930.1"/>
    </source>
</evidence>
<name>A0AAV3ZVH0_9GAST</name>
<feature type="domain" description="EF-hand" evidence="2">
    <location>
        <begin position="12"/>
        <end position="41"/>
    </location>
</feature>
<feature type="domain" description="EF-hand" evidence="2">
    <location>
        <begin position="43"/>
        <end position="78"/>
    </location>
</feature>
<dbReference type="InterPro" id="IPR002048">
    <property type="entry name" value="EF_hand_dom"/>
</dbReference>
<organism evidence="3 4">
    <name type="scientific">Plakobranchus ocellatus</name>
    <dbReference type="NCBI Taxonomy" id="259542"/>
    <lineage>
        <taxon>Eukaryota</taxon>
        <taxon>Metazoa</taxon>
        <taxon>Spiralia</taxon>
        <taxon>Lophotrochozoa</taxon>
        <taxon>Mollusca</taxon>
        <taxon>Gastropoda</taxon>
        <taxon>Heterobranchia</taxon>
        <taxon>Euthyneura</taxon>
        <taxon>Panpulmonata</taxon>
        <taxon>Sacoglossa</taxon>
        <taxon>Placobranchoidea</taxon>
        <taxon>Plakobranchidae</taxon>
        <taxon>Plakobranchus</taxon>
    </lineage>
</organism>
<keyword evidence="1" id="KW-0106">Calcium</keyword>
<accession>A0AAV3ZVH0</accession>
<evidence type="ECO:0000259" key="2">
    <source>
        <dbReference type="PROSITE" id="PS50222"/>
    </source>
</evidence>
<comment type="caution">
    <text evidence="3">The sequence shown here is derived from an EMBL/GenBank/DDBJ whole genome shotgun (WGS) entry which is preliminary data.</text>
</comment>
<dbReference type="CDD" id="cd00051">
    <property type="entry name" value="EFh"/>
    <property type="match status" value="1"/>
</dbReference>
<dbReference type="PANTHER" id="PTHR23064">
    <property type="entry name" value="TROPONIN"/>
    <property type="match status" value="1"/>
</dbReference>
<evidence type="ECO:0000313" key="4">
    <source>
        <dbReference type="Proteomes" id="UP000735302"/>
    </source>
</evidence>
<keyword evidence="3" id="KW-0808">Transferase</keyword>
<dbReference type="InterPro" id="IPR018247">
    <property type="entry name" value="EF_Hand_1_Ca_BS"/>
</dbReference>
<protein>
    <submittedName>
        <fullName evidence="3">Calcium-dependent protein kinase</fullName>
    </submittedName>
</protein>
<proteinExistence type="predicted"/>
<dbReference type="PROSITE" id="PS00018">
    <property type="entry name" value="EF_HAND_1"/>
    <property type="match status" value="2"/>
</dbReference>
<dbReference type="InterPro" id="IPR052591">
    <property type="entry name" value="CML21-like"/>
</dbReference>
<dbReference type="PROSITE" id="PS50222">
    <property type="entry name" value="EF_HAND_2"/>
    <property type="match status" value="3"/>
</dbReference>
<evidence type="ECO:0000256" key="1">
    <source>
        <dbReference type="ARBA" id="ARBA00022837"/>
    </source>
</evidence>
<dbReference type="Proteomes" id="UP000735302">
    <property type="component" value="Unassembled WGS sequence"/>
</dbReference>
<keyword evidence="4" id="KW-1185">Reference proteome</keyword>
<dbReference type="AlphaFoldDB" id="A0AAV3ZVH0"/>
<feature type="domain" description="EF-hand" evidence="2">
    <location>
        <begin position="114"/>
        <end position="149"/>
    </location>
</feature>
<dbReference type="Gene3D" id="1.10.238.10">
    <property type="entry name" value="EF-hand"/>
    <property type="match status" value="2"/>
</dbReference>
<dbReference type="SUPFAM" id="SSF47473">
    <property type="entry name" value="EF-hand"/>
    <property type="match status" value="2"/>
</dbReference>
<dbReference type="GO" id="GO:0016301">
    <property type="term" value="F:kinase activity"/>
    <property type="evidence" value="ECO:0007669"/>
    <property type="project" value="UniProtKB-KW"/>
</dbReference>
<keyword evidence="3" id="KW-0418">Kinase</keyword>
<reference evidence="3 4" key="1">
    <citation type="journal article" date="2021" name="Elife">
        <title>Chloroplast acquisition without the gene transfer in kleptoplastic sea slugs, Plakobranchus ocellatus.</title>
        <authorList>
            <person name="Maeda T."/>
            <person name="Takahashi S."/>
            <person name="Yoshida T."/>
            <person name="Shimamura S."/>
            <person name="Takaki Y."/>
            <person name="Nagai Y."/>
            <person name="Toyoda A."/>
            <person name="Suzuki Y."/>
            <person name="Arimoto A."/>
            <person name="Ishii H."/>
            <person name="Satoh N."/>
            <person name="Nishiyama T."/>
            <person name="Hasebe M."/>
            <person name="Maruyama T."/>
            <person name="Minagawa J."/>
            <person name="Obokata J."/>
            <person name="Shigenobu S."/>
        </authorList>
    </citation>
    <scope>NUCLEOTIDE SEQUENCE [LARGE SCALE GENOMIC DNA]</scope>
</reference>
<dbReference type="EMBL" id="BLXT01003024">
    <property type="protein sequence ID" value="GFN99930.1"/>
    <property type="molecule type" value="Genomic_DNA"/>
</dbReference>
<dbReference type="InterPro" id="IPR011992">
    <property type="entry name" value="EF-hand-dom_pair"/>
</dbReference>